<dbReference type="Gene3D" id="1.10.3210.50">
    <property type="match status" value="1"/>
</dbReference>
<dbReference type="PANTHER" id="PTHR33594">
    <property type="entry name" value="SUPERFAMILY HYDROLASE, PUTATIVE (AFU_ORTHOLOGUE AFUA_1G03035)-RELATED"/>
    <property type="match status" value="1"/>
</dbReference>
<evidence type="ECO:0000313" key="1">
    <source>
        <dbReference type="EMBL" id="MBP1889014.1"/>
    </source>
</evidence>
<accession>A0ABS4EYE9</accession>
<proteinExistence type="predicted"/>
<keyword evidence="2" id="KW-1185">Reference proteome</keyword>
<dbReference type="EMBL" id="JAGGJZ010000001">
    <property type="protein sequence ID" value="MBP1889014.1"/>
    <property type="molecule type" value="Genomic_DNA"/>
</dbReference>
<dbReference type="Proteomes" id="UP000783390">
    <property type="component" value="Unassembled WGS sequence"/>
</dbReference>
<dbReference type="SUPFAM" id="SSF109604">
    <property type="entry name" value="HD-domain/PDEase-like"/>
    <property type="match status" value="1"/>
</dbReference>
<dbReference type="PANTHER" id="PTHR33594:SF1">
    <property type="entry name" value="HD_PDEASE DOMAIN-CONTAINING PROTEIN"/>
    <property type="match status" value="1"/>
</dbReference>
<reference evidence="1 2" key="1">
    <citation type="submission" date="2021-03" db="EMBL/GenBank/DDBJ databases">
        <title>Genomic Encyclopedia of Type Strains, Phase IV (KMG-IV): sequencing the most valuable type-strain genomes for metagenomic binning, comparative biology and taxonomic classification.</title>
        <authorList>
            <person name="Goeker M."/>
        </authorList>
    </citation>
    <scope>NUCLEOTIDE SEQUENCE [LARGE SCALE GENOMIC DNA]</scope>
    <source>
        <strain evidence="1 2">DSM 3984</strain>
    </source>
</reference>
<evidence type="ECO:0000313" key="2">
    <source>
        <dbReference type="Proteomes" id="UP000783390"/>
    </source>
</evidence>
<organism evidence="1 2">
    <name type="scientific">Clostridium moniliforme</name>
    <dbReference type="NCBI Taxonomy" id="39489"/>
    <lineage>
        <taxon>Bacteria</taxon>
        <taxon>Bacillati</taxon>
        <taxon>Bacillota</taxon>
        <taxon>Clostridia</taxon>
        <taxon>Eubacteriales</taxon>
        <taxon>Clostridiaceae</taxon>
        <taxon>Clostridium</taxon>
    </lineage>
</organism>
<gene>
    <name evidence="1" type="ORF">J2Z53_000593</name>
</gene>
<name>A0ABS4EYE9_9CLOT</name>
<protein>
    <recommendedName>
        <fullName evidence="3">Phosphohydrolase</fullName>
    </recommendedName>
</protein>
<evidence type="ECO:0008006" key="3">
    <source>
        <dbReference type="Google" id="ProtNLM"/>
    </source>
</evidence>
<sequence>MSKYFNSIREEINLLYDNKYKENIYDIYHLDRVYKMARYINYKESLEIDENILCLSCYMYRLNLFFKNINDKNEYINKIFDKLNLNDNIINKVKECIEYKDIKNLSVESKVLKDAVNLDKLGAIGIGRAFIMGAYKEESLYNPNIELESYKDREIEKSSSTIHYIYEKLMKLEEDMETDIGRTIARKRINYMEEYLNKFFEEFEVIL</sequence>
<dbReference type="RefSeq" id="WP_209795724.1">
    <property type="nucleotide sequence ID" value="NZ_JAGGJZ010000001.1"/>
</dbReference>
<comment type="caution">
    <text evidence="1">The sequence shown here is derived from an EMBL/GenBank/DDBJ whole genome shotgun (WGS) entry which is preliminary data.</text>
</comment>